<dbReference type="Proteomes" id="UP001165065">
    <property type="component" value="Unassembled WGS sequence"/>
</dbReference>
<dbReference type="AlphaFoldDB" id="A0A9W7G5S8"/>
<keyword evidence="4" id="KW-1185">Reference proteome</keyword>
<keyword evidence="2" id="KW-0812">Transmembrane</keyword>
<keyword evidence="2" id="KW-1133">Transmembrane helix</keyword>
<feature type="region of interest" description="Disordered" evidence="1">
    <location>
        <begin position="226"/>
        <end position="278"/>
    </location>
</feature>
<dbReference type="GO" id="GO:0031204">
    <property type="term" value="P:post-translational protein targeting to membrane, translocation"/>
    <property type="evidence" value="ECO:0007669"/>
    <property type="project" value="InterPro"/>
</dbReference>
<accession>A0A9W7G5S8</accession>
<gene>
    <name evidence="3" type="ORF">TrCOL_g2592</name>
</gene>
<evidence type="ECO:0000313" key="3">
    <source>
        <dbReference type="EMBL" id="GMI33180.1"/>
    </source>
</evidence>
<feature type="compositionally biased region" description="Basic residues" evidence="1">
    <location>
        <begin position="269"/>
        <end position="278"/>
    </location>
</feature>
<dbReference type="Pfam" id="PF09802">
    <property type="entry name" value="Sec66"/>
    <property type="match status" value="1"/>
</dbReference>
<comment type="caution">
    <text evidence="3">The sequence shown here is derived from an EMBL/GenBank/DDBJ whole genome shotgun (WGS) entry which is preliminary data.</text>
</comment>
<feature type="compositionally biased region" description="Basic and acidic residues" evidence="1">
    <location>
        <begin position="239"/>
        <end position="268"/>
    </location>
</feature>
<dbReference type="EMBL" id="BRYA01000027">
    <property type="protein sequence ID" value="GMI33180.1"/>
    <property type="molecule type" value="Genomic_DNA"/>
</dbReference>
<feature type="region of interest" description="Disordered" evidence="1">
    <location>
        <begin position="1"/>
        <end position="32"/>
    </location>
</feature>
<dbReference type="GO" id="GO:0031207">
    <property type="term" value="C:Sec62/Sec63 complex"/>
    <property type="evidence" value="ECO:0007669"/>
    <property type="project" value="InterPro"/>
</dbReference>
<evidence type="ECO:0000313" key="4">
    <source>
        <dbReference type="Proteomes" id="UP001165065"/>
    </source>
</evidence>
<dbReference type="OrthoDB" id="73168at2759"/>
<dbReference type="PANTHER" id="PTHR28229:SF1">
    <property type="entry name" value="TRANSLOCATION PROTEIN SEC66"/>
    <property type="match status" value="1"/>
</dbReference>
<protein>
    <submittedName>
        <fullName evidence="3">Uncharacterized protein</fullName>
    </submittedName>
</protein>
<name>A0A9W7G5S8_9STRA</name>
<evidence type="ECO:0000256" key="1">
    <source>
        <dbReference type="SAM" id="MobiDB-lite"/>
    </source>
</evidence>
<evidence type="ECO:0000256" key="2">
    <source>
        <dbReference type="SAM" id="Phobius"/>
    </source>
</evidence>
<dbReference type="PANTHER" id="PTHR28229">
    <property type="entry name" value="TRANSLOCATION PROTEIN SEC66"/>
    <property type="match status" value="1"/>
</dbReference>
<feature type="compositionally biased region" description="Basic and acidic residues" evidence="1">
    <location>
        <begin position="1"/>
        <end position="12"/>
    </location>
</feature>
<reference evidence="4" key="1">
    <citation type="journal article" date="2023" name="Commun. Biol.">
        <title>Genome analysis of Parmales, the sister group of diatoms, reveals the evolutionary specialization of diatoms from phago-mixotrophs to photoautotrophs.</title>
        <authorList>
            <person name="Ban H."/>
            <person name="Sato S."/>
            <person name="Yoshikawa S."/>
            <person name="Yamada K."/>
            <person name="Nakamura Y."/>
            <person name="Ichinomiya M."/>
            <person name="Sato N."/>
            <person name="Blanc-Mathieu R."/>
            <person name="Endo H."/>
            <person name="Kuwata A."/>
            <person name="Ogata H."/>
        </authorList>
    </citation>
    <scope>NUCLEOTIDE SEQUENCE [LARGE SCALE GENOMIC DNA]</scope>
</reference>
<proteinExistence type="predicted"/>
<keyword evidence="2" id="KW-0472">Membrane</keyword>
<sequence length="278" mass="30833">MSTTEEVPKYTEAEVGADGSTGGSEGGSEDTFFDGDDSDAIPVVTSNIFVLCVLGLVFLVVFAIIMYNVQKRKREDASKFEFFDRLESAQFNIRLPPPVQEYYQVKEKASAAGWVPGQGKPSQESDKNTPGRMLGQALMKRAIADIPLIQHMQKEAQGMYRLHGKNMCSEVQWRTFQSAEALVSSEVDEVRREAEEVEPGWADLIWRQAAQYHGMLKQHQMQAQAQAQAKAKAGGGGGGEKKALTEEEKKARAEKAAKELLEMEEREKKKGKQGGKKK</sequence>
<feature type="transmembrane region" description="Helical" evidence="2">
    <location>
        <begin position="48"/>
        <end position="69"/>
    </location>
</feature>
<dbReference type="InterPro" id="IPR018624">
    <property type="entry name" value="Sec66"/>
</dbReference>
<organism evidence="3 4">
    <name type="scientific">Triparma columacea</name>
    <dbReference type="NCBI Taxonomy" id="722753"/>
    <lineage>
        <taxon>Eukaryota</taxon>
        <taxon>Sar</taxon>
        <taxon>Stramenopiles</taxon>
        <taxon>Ochrophyta</taxon>
        <taxon>Bolidophyceae</taxon>
        <taxon>Parmales</taxon>
        <taxon>Triparmaceae</taxon>
        <taxon>Triparma</taxon>
    </lineage>
</organism>